<evidence type="ECO:0000256" key="1">
    <source>
        <dbReference type="ARBA" id="ARBA00022741"/>
    </source>
</evidence>
<protein>
    <recommendedName>
        <fullName evidence="3">AMP-dependent synthetase/ligase domain-containing protein</fullName>
    </recommendedName>
</protein>
<name>A0A0F9MDQ9_9ZZZZ</name>
<dbReference type="GO" id="GO:0005524">
    <property type="term" value="F:ATP binding"/>
    <property type="evidence" value="ECO:0007669"/>
    <property type="project" value="UniProtKB-KW"/>
</dbReference>
<feature type="domain" description="AMP-dependent synthetase/ligase" evidence="3">
    <location>
        <begin position="17"/>
        <end position="424"/>
    </location>
</feature>
<comment type="caution">
    <text evidence="4">The sequence shown here is derived from an EMBL/GenBank/DDBJ whole genome shotgun (WGS) entry which is preliminary data.</text>
</comment>
<dbReference type="PANTHER" id="PTHR43272:SF33">
    <property type="entry name" value="AMP-BINDING DOMAIN-CONTAINING PROTEIN-RELATED"/>
    <property type="match status" value="1"/>
</dbReference>
<dbReference type="InterPro" id="IPR000873">
    <property type="entry name" value="AMP-dep_synth/lig_dom"/>
</dbReference>
<dbReference type="Pfam" id="PF00501">
    <property type="entry name" value="AMP-binding"/>
    <property type="match status" value="1"/>
</dbReference>
<sequence length="594" mass="67233">MQNMITAKQAGTLYGLFRTRLEKSPKQKAFYSYCTQKKQWISHTWETIAGQVARWQVALLREGLKPGDRVALNLKNSVDWVVFDQAALGLGLVTVPLYSDDRPDNVAYMLEDADVKCLFLQNSHQLKRLLPSLPKEHHLQRIIINTHSEDTLPSPALYVKDWLPETKQRLNDWSTSPDQLASIIYTSGTTGKPKGVMLSHFNMLSIAEASLKRISAVSDDIFLSFLPLSHTLERTAGYYLPVMTGAVIAYSRGINQLAQDLYDIKPSILISVPRVFEKLYQKLNTTLAEQSVIKHKLFLATANIGWTKFKHEQHNEHWSPSFLLYPLLHHYIAKKVHAKMGGRLRLIVSGGAALPHYVAELFIGLGYNLCQGYGLTETSPVISVNHIEHNYPYSVGQPLDGIATKLGENNELLVKSPGNMLGYWNNHTATSQCIDSDGWLHTGDQARISDTGHIFITGRIKDILVLSNGEKIPPTDMEITLLQEPLFEQVMIIGEGRAFLTALIVLNESLWREVATELSLNADDKQSLFMAKTQQFIIQKIRDLLHAFPVYAKIRKVHLTLQPWTIEHDLLTTTLKLKRPQIEKKYKDEIASFY</sequence>
<dbReference type="CDD" id="cd05907">
    <property type="entry name" value="VL_LC_FACS_like"/>
    <property type="match status" value="1"/>
</dbReference>
<dbReference type="Pfam" id="PF23562">
    <property type="entry name" value="AMP-binding_C_3"/>
    <property type="match status" value="1"/>
</dbReference>
<evidence type="ECO:0000256" key="2">
    <source>
        <dbReference type="ARBA" id="ARBA00022840"/>
    </source>
</evidence>
<gene>
    <name evidence="4" type="ORF">LCGC14_1472620</name>
</gene>
<dbReference type="PROSITE" id="PS00455">
    <property type="entry name" value="AMP_BINDING"/>
    <property type="match status" value="1"/>
</dbReference>
<keyword evidence="1" id="KW-0547">Nucleotide-binding</keyword>
<evidence type="ECO:0000259" key="3">
    <source>
        <dbReference type="Pfam" id="PF00501"/>
    </source>
</evidence>
<dbReference type="PRINTS" id="PR00154">
    <property type="entry name" value="AMPBINDING"/>
</dbReference>
<dbReference type="GO" id="GO:0016020">
    <property type="term" value="C:membrane"/>
    <property type="evidence" value="ECO:0007669"/>
    <property type="project" value="TreeGrafter"/>
</dbReference>
<proteinExistence type="predicted"/>
<evidence type="ECO:0000313" key="4">
    <source>
        <dbReference type="EMBL" id="KKM67287.1"/>
    </source>
</evidence>
<dbReference type="InterPro" id="IPR020459">
    <property type="entry name" value="AMP-binding"/>
</dbReference>
<dbReference type="GO" id="GO:0004467">
    <property type="term" value="F:long-chain fatty acid-CoA ligase activity"/>
    <property type="evidence" value="ECO:0007669"/>
    <property type="project" value="TreeGrafter"/>
</dbReference>
<dbReference type="AlphaFoldDB" id="A0A0F9MDQ9"/>
<dbReference type="PANTHER" id="PTHR43272">
    <property type="entry name" value="LONG-CHAIN-FATTY-ACID--COA LIGASE"/>
    <property type="match status" value="1"/>
</dbReference>
<organism evidence="4">
    <name type="scientific">marine sediment metagenome</name>
    <dbReference type="NCBI Taxonomy" id="412755"/>
    <lineage>
        <taxon>unclassified sequences</taxon>
        <taxon>metagenomes</taxon>
        <taxon>ecological metagenomes</taxon>
    </lineage>
</organism>
<dbReference type="InterPro" id="IPR042099">
    <property type="entry name" value="ANL_N_sf"/>
</dbReference>
<reference evidence="4" key="1">
    <citation type="journal article" date="2015" name="Nature">
        <title>Complex archaea that bridge the gap between prokaryotes and eukaryotes.</title>
        <authorList>
            <person name="Spang A."/>
            <person name="Saw J.H."/>
            <person name="Jorgensen S.L."/>
            <person name="Zaremba-Niedzwiedzka K."/>
            <person name="Martijn J."/>
            <person name="Lind A.E."/>
            <person name="van Eijk R."/>
            <person name="Schleper C."/>
            <person name="Guy L."/>
            <person name="Ettema T.J."/>
        </authorList>
    </citation>
    <scope>NUCLEOTIDE SEQUENCE</scope>
</reference>
<dbReference type="EMBL" id="LAZR01010376">
    <property type="protein sequence ID" value="KKM67287.1"/>
    <property type="molecule type" value="Genomic_DNA"/>
</dbReference>
<dbReference type="Gene3D" id="3.40.50.12780">
    <property type="entry name" value="N-terminal domain of ligase-like"/>
    <property type="match status" value="1"/>
</dbReference>
<dbReference type="SUPFAM" id="SSF56801">
    <property type="entry name" value="Acetyl-CoA synthetase-like"/>
    <property type="match status" value="1"/>
</dbReference>
<keyword evidence="2" id="KW-0067">ATP-binding</keyword>
<accession>A0A0F9MDQ9</accession>
<dbReference type="InterPro" id="IPR020845">
    <property type="entry name" value="AMP-binding_CS"/>
</dbReference>